<keyword evidence="1" id="KW-1133">Transmembrane helix</keyword>
<dbReference type="EMBL" id="LXQA010393138">
    <property type="protein sequence ID" value="MCI48901.1"/>
    <property type="molecule type" value="Genomic_DNA"/>
</dbReference>
<keyword evidence="1" id="KW-0812">Transmembrane</keyword>
<name>A0A392SJ53_9FABA</name>
<protein>
    <submittedName>
        <fullName evidence="2">Uncharacterized protein</fullName>
    </submittedName>
</protein>
<evidence type="ECO:0000313" key="2">
    <source>
        <dbReference type="EMBL" id="MCI48901.1"/>
    </source>
</evidence>
<comment type="caution">
    <text evidence="2">The sequence shown here is derived from an EMBL/GenBank/DDBJ whole genome shotgun (WGS) entry which is preliminary data.</text>
</comment>
<feature type="non-terminal residue" evidence="2">
    <location>
        <position position="1"/>
    </location>
</feature>
<dbReference type="Proteomes" id="UP000265520">
    <property type="component" value="Unassembled WGS sequence"/>
</dbReference>
<accession>A0A392SJ53</accession>
<evidence type="ECO:0000256" key="1">
    <source>
        <dbReference type="SAM" id="Phobius"/>
    </source>
</evidence>
<keyword evidence="1" id="KW-0472">Membrane</keyword>
<dbReference type="AlphaFoldDB" id="A0A392SJ53"/>
<organism evidence="2 3">
    <name type="scientific">Trifolium medium</name>
    <dbReference type="NCBI Taxonomy" id="97028"/>
    <lineage>
        <taxon>Eukaryota</taxon>
        <taxon>Viridiplantae</taxon>
        <taxon>Streptophyta</taxon>
        <taxon>Embryophyta</taxon>
        <taxon>Tracheophyta</taxon>
        <taxon>Spermatophyta</taxon>
        <taxon>Magnoliopsida</taxon>
        <taxon>eudicotyledons</taxon>
        <taxon>Gunneridae</taxon>
        <taxon>Pentapetalae</taxon>
        <taxon>rosids</taxon>
        <taxon>fabids</taxon>
        <taxon>Fabales</taxon>
        <taxon>Fabaceae</taxon>
        <taxon>Papilionoideae</taxon>
        <taxon>50 kb inversion clade</taxon>
        <taxon>NPAAA clade</taxon>
        <taxon>Hologalegina</taxon>
        <taxon>IRL clade</taxon>
        <taxon>Trifolieae</taxon>
        <taxon>Trifolium</taxon>
    </lineage>
</organism>
<evidence type="ECO:0000313" key="3">
    <source>
        <dbReference type="Proteomes" id="UP000265520"/>
    </source>
</evidence>
<proteinExistence type="predicted"/>
<sequence length="78" mass="8763">SRFLHDVLFLAQRAASAGATRSAFVPGRFNLLVLAQCAGGSCATRSVTLFFLFFFYYMRNARAWAAQRAVYLVRVDFC</sequence>
<keyword evidence="3" id="KW-1185">Reference proteome</keyword>
<feature type="transmembrane region" description="Helical" evidence="1">
    <location>
        <begin position="32"/>
        <end position="58"/>
    </location>
</feature>
<reference evidence="2 3" key="1">
    <citation type="journal article" date="2018" name="Front. Plant Sci.">
        <title>Red Clover (Trifolium pratense) and Zigzag Clover (T. medium) - A Picture of Genomic Similarities and Differences.</title>
        <authorList>
            <person name="Dluhosova J."/>
            <person name="Istvanek J."/>
            <person name="Nedelnik J."/>
            <person name="Repkova J."/>
        </authorList>
    </citation>
    <scope>NUCLEOTIDE SEQUENCE [LARGE SCALE GENOMIC DNA]</scope>
    <source>
        <strain evidence="3">cv. 10/8</strain>
        <tissue evidence="2">Leaf</tissue>
    </source>
</reference>